<evidence type="ECO:0000256" key="8">
    <source>
        <dbReference type="ARBA" id="ARBA00037998"/>
    </source>
</evidence>
<evidence type="ECO:0000313" key="10">
    <source>
        <dbReference type="EMBL" id="MBC9176928.1"/>
    </source>
</evidence>
<organism evidence="10 11">
    <name type="scientific">Pseudoroseomonas ludipueritiae</name>
    <dbReference type="NCBI Taxonomy" id="198093"/>
    <lineage>
        <taxon>Bacteria</taxon>
        <taxon>Pseudomonadati</taxon>
        <taxon>Pseudomonadota</taxon>
        <taxon>Alphaproteobacteria</taxon>
        <taxon>Acetobacterales</taxon>
        <taxon>Acetobacteraceae</taxon>
        <taxon>Pseudoroseomonas</taxon>
    </lineage>
</organism>
<evidence type="ECO:0000313" key="11">
    <source>
        <dbReference type="Proteomes" id="UP000603940"/>
    </source>
</evidence>
<feature type="transmembrane region" description="Helical" evidence="9">
    <location>
        <begin position="145"/>
        <end position="166"/>
    </location>
</feature>
<evidence type="ECO:0000256" key="7">
    <source>
        <dbReference type="ARBA" id="ARBA00023136"/>
    </source>
</evidence>
<dbReference type="InterPro" id="IPR001851">
    <property type="entry name" value="ABC_transp_permease"/>
</dbReference>
<dbReference type="PANTHER" id="PTHR11795:SF449">
    <property type="entry name" value="BRANCHED-CHAIN AMINO ACID TRANSPORT PERMEASE PROTEIN LIVH-RELATED"/>
    <property type="match status" value="1"/>
</dbReference>
<name>A0ABR7R5A8_9PROT</name>
<evidence type="ECO:0000256" key="2">
    <source>
        <dbReference type="ARBA" id="ARBA00022448"/>
    </source>
</evidence>
<dbReference type="PANTHER" id="PTHR11795">
    <property type="entry name" value="BRANCHED-CHAIN AMINO ACID TRANSPORT SYSTEM PERMEASE PROTEIN LIVH"/>
    <property type="match status" value="1"/>
</dbReference>
<comment type="caution">
    <text evidence="10">The sequence shown here is derived from an EMBL/GenBank/DDBJ whole genome shotgun (WGS) entry which is preliminary data.</text>
</comment>
<protein>
    <submittedName>
        <fullName evidence="10">Branched-chain amino acid ABC transporter permease</fullName>
    </submittedName>
</protein>
<evidence type="ECO:0000256" key="1">
    <source>
        <dbReference type="ARBA" id="ARBA00004651"/>
    </source>
</evidence>
<keyword evidence="3" id="KW-1003">Cell membrane</keyword>
<dbReference type="Pfam" id="PF02653">
    <property type="entry name" value="BPD_transp_2"/>
    <property type="match status" value="1"/>
</dbReference>
<accession>A0ABR7R5A8</accession>
<keyword evidence="4 9" id="KW-0812">Transmembrane</keyword>
<dbReference type="RefSeq" id="WP_187778070.1">
    <property type="nucleotide sequence ID" value="NZ_JACTUZ010000023.1"/>
</dbReference>
<dbReference type="InterPro" id="IPR052157">
    <property type="entry name" value="BCAA_transport_permease"/>
</dbReference>
<keyword evidence="11" id="KW-1185">Reference proteome</keyword>
<feature type="transmembrane region" description="Helical" evidence="9">
    <location>
        <begin position="221"/>
        <end position="250"/>
    </location>
</feature>
<keyword evidence="2" id="KW-0813">Transport</keyword>
<feature type="transmembrane region" description="Helical" evidence="9">
    <location>
        <begin position="62"/>
        <end position="85"/>
    </location>
</feature>
<evidence type="ECO:0000256" key="6">
    <source>
        <dbReference type="ARBA" id="ARBA00022989"/>
    </source>
</evidence>
<evidence type="ECO:0000256" key="9">
    <source>
        <dbReference type="SAM" id="Phobius"/>
    </source>
</evidence>
<reference evidence="10 11" key="1">
    <citation type="journal article" date="2009" name="Int. J. Syst. Evol. Microbiol.">
        <title>Transfer of Teichococcus ludipueritiae and Muricoccus roseus to the genus Roseomonas, as Roseomonas ludipueritiae comb. nov. and Roseomonas rosea comb. nov., respectively, and emended description of the genus Roseomonas.</title>
        <authorList>
            <person name="Sanchez-Porro C."/>
            <person name="Gallego V."/>
            <person name="Busse H.J."/>
            <person name="Kampfer P."/>
            <person name="Ventosa A."/>
        </authorList>
    </citation>
    <scope>NUCLEOTIDE SEQUENCE [LARGE SCALE GENOMIC DNA]</scope>
    <source>
        <strain evidence="10 11">DSM 14915</strain>
    </source>
</reference>
<evidence type="ECO:0000256" key="4">
    <source>
        <dbReference type="ARBA" id="ARBA00022692"/>
    </source>
</evidence>
<comment type="similarity">
    <text evidence="8">Belongs to the binding-protein-dependent transport system permease family. LivHM subfamily.</text>
</comment>
<keyword evidence="7 9" id="KW-0472">Membrane</keyword>
<keyword evidence="6 9" id="KW-1133">Transmembrane helix</keyword>
<sequence>MPEALLQALVNGVISGSLLALPALGFSAIFAVLRFPNFAIGALATAGAYGAWVVNARLGLPIAAGVAAAFVVAAVLGAFLEYAALDRLGRGGALMKAIGSLALAMVIENALRFAFGNDLQAFDLPLARDVAFGPIRIGPQQINNLLVALGVMAALWAFLALTPLGRSMRAVADNPDLARLKGVDPRLIALLTVALGGGLCGIGGTLIGLDTSIDPMTGGRILLSVFAAAVLGGLGSIPGAVAGAFVIGIAEELTVLALAPSYRLAVSFLVILAVLTVRPAGLLGSRAA</sequence>
<dbReference type="EMBL" id="JACTUZ010000023">
    <property type="protein sequence ID" value="MBC9176928.1"/>
    <property type="molecule type" value="Genomic_DNA"/>
</dbReference>
<feature type="transmembrane region" description="Helical" evidence="9">
    <location>
        <begin position="262"/>
        <end position="281"/>
    </location>
</feature>
<feature type="transmembrane region" description="Helical" evidence="9">
    <location>
        <begin position="38"/>
        <end position="56"/>
    </location>
</feature>
<feature type="transmembrane region" description="Helical" evidence="9">
    <location>
        <begin position="187"/>
        <end position="209"/>
    </location>
</feature>
<dbReference type="Proteomes" id="UP000603940">
    <property type="component" value="Unassembled WGS sequence"/>
</dbReference>
<evidence type="ECO:0000256" key="3">
    <source>
        <dbReference type="ARBA" id="ARBA00022475"/>
    </source>
</evidence>
<feature type="transmembrane region" description="Helical" evidence="9">
    <location>
        <begin position="12"/>
        <end position="33"/>
    </location>
</feature>
<comment type="subcellular location">
    <subcellularLocation>
        <location evidence="1">Cell membrane</location>
        <topology evidence="1">Multi-pass membrane protein</topology>
    </subcellularLocation>
</comment>
<gene>
    <name evidence="10" type="ORF">IBL25_08225</name>
</gene>
<evidence type="ECO:0000256" key="5">
    <source>
        <dbReference type="ARBA" id="ARBA00022970"/>
    </source>
</evidence>
<dbReference type="CDD" id="cd06582">
    <property type="entry name" value="TM_PBP1_LivH_like"/>
    <property type="match status" value="1"/>
</dbReference>
<keyword evidence="5" id="KW-0029">Amino-acid transport</keyword>
<proteinExistence type="inferred from homology"/>